<evidence type="ECO:0000313" key="3">
    <source>
        <dbReference type="Proteomes" id="UP000187455"/>
    </source>
</evidence>
<feature type="transmembrane region" description="Helical" evidence="1">
    <location>
        <begin position="29"/>
        <end position="57"/>
    </location>
</feature>
<keyword evidence="3" id="KW-1185">Reference proteome</keyword>
<reference evidence="2 3" key="1">
    <citation type="journal article" date="2016" name="Mol. Biol. Evol.">
        <title>Genome-Wide Survey of Gut Fungi (Harpellales) Reveals the First Horizontally Transferred Ubiquitin Gene from a Mosquito Host.</title>
        <authorList>
            <person name="Wang Y."/>
            <person name="White M.M."/>
            <person name="Kvist S."/>
            <person name="Moncalvo J.M."/>
        </authorList>
    </citation>
    <scope>NUCLEOTIDE SEQUENCE [LARGE SCALE GENOMIC DNA]</scope>
    <source>
        <strain evidence="2 3">ALG-7-W6</strain>
    </source>
</reference>
<sequence length="78" mass="8918">MVEPLSEAYMYNNVKAQPFSSTVYFSLNYGAFLLSSFFLSTYSLLKVGCLTLLYFMLYKSGLKRKTRIYSLSNEGDPV</sequence>
<comment type="caution">
    <text evidence="2">The sequence shown here is derived from an EMBL/GenBank/DDBJ whole genome shotgun (WGS) entry which is preliminary data.</text>
</comment>
<proteinExistence type="predicted"/>
<keyword evidence="1" id="KW-1133">Transmembrane helix</keyword>
<organism evidence="2 3">
    <name type="scientific">Smittium mucronatum</name>
    <dbReference type="NCBI Taxonomy" id="133383"/>
    <lineage>
        <taxon>Eukaryota</taxon>
        <taxon>Fungi</taxon>
        <taxon>Fungi incertae sedis</taxon>
        <taxon>Zoopagomycota</taxon>
        <taxon>Kickxellomycotina</taxon>
        <taxon>Harpellomycetes</taxon>
        <taxon>Harpellales</taxon>
        <taxon>Legeriomycetaceae</taxon>
        <taxon>Smittium</taxon>
    </lineage>
</organism>
<keyword evidence="1" id="KW-0472">Membrane</keyword>
<protein>
    <submittedName>
        <fullName evidence="2">Uncharacterized protein</fullName>
    </submittedName>
</protein>
<gene>
    <name evidence="2" type="ORF">AYI68_g803</name>
</gene>
<accession>A0A1R0H759</accession>
<evidence type="ECO:0000256" key="1">
    <source>
        <dbReference type="SAM" id="Phobius"/>
    </source>
</evidence>
<dbReference type="Proteomes" id="UP000187455">
    <property type="component" value="Unassembled WGS sequence"/>
</dbReference>
<evidence type="ECO:0000313" key="2">
    <source>
        <dbReference type="EMBL" id="OLY85020.1"/>
    </source>
</evidence>
<dbReference type="AlphaFoldDB" id="A0A1R0H759"/>
<dbReference type="EMBL" id="LSSL01000270">
    <property type="protein sequence ID" value="OLY85020.1"/>
    <property type="molecule type" value="Genomic_DNA"/>
</dbReference>
<keyword evidence="1" id="KW-0812">Transmembrane</keyword>
<name>A0A1R0H759_9FUNG</name>